<dbReference type="Proteomes" id="UP000261520">
    <property type="component" value="Unplaced"/>
</dbReference>
<keyword evidence="4" id="KW-0472">Membrane</keyword>
<keyword evidence="3" id="KW-0342">GTP-binding</keyword>
<dbReference type="Pfam" id="PF04548">
    <property type="entry name" value="AIG1"/>
    <property type="match status" value="1"/>
</dbReference>
<dbReference type="InterPro" id="IPR045058">
    <property type="entry name" value="GIMA/IAN/Toc"/>
</dbReference>
<reference evidence="6" key="1">
    <citation type="submission" date="2025-08" db="UniProtKB">
        <authorList>
            <consortium name="Ensembl"/>
        </authorList>
    </citation>
    <scope>IDENTIFICATION</scope>
</reference>
<keyword evidence="7" id="KW-1185">Reference proteome</keyword>
<protein>
    <recommendedName>
        <fullName evidence="5">AIG1-type G domain-containing protein</fullName>
    </recommendedName>
</protein>
<sequence>MQMFINVIVILGRTGSGKSNMGNTILGESKFQVNSSSNSGTKTCQVFTQNVCGRKVHLIDTPGLFDTDPESSDLSPEILKCIEKCAPGPHAFLLVLKVEKFTKQEQDVVDLILQYFSEEALKYTTVVFTHGDQLDKGVTIKEWAKDNAALSKLIQKCGGRCHVFDNKYWNNSQDPYRNNQHQLKELLNTIDQTVQKNEGTCYTNEMLKKATANKSFLVPLAGVSTGILLGALLGIPVMVMVILNPALGTVLGGRSTLTTGAVVGGAVAVGGAAYGGYRGYKLAEQAETPKEAAEAVWEEAKALLLMLACLYKKFD</sequence>
<dbReference type="PROSITE" id="PS51720">
    <property type="entry name" value="G_AIG1"/>
    <property type="match status" value="1"/>
</dbReference>
<keyword evidence="4" id="KW-0812">Transmembrane</keyword>
<evidence type="ECO:0000256" key="4">
    <source>
        <dbReference type="SAM" id="Phobius"/>
    </source>
</evidence>
<dbReference type="PANTHER" id="PTHR10903:SF62">
    <property type="entry name" value="GTPASE IMAP FAMILY MEMBER 4-LIKE-RELATED"/>
    <property type="match status" value="1"/>
</dbReference>
<proteinExistence type="inferred from homology"/>
<dbReference type="FunFam" id="3.40.50.300:FF:000366">
    <property type="entry name" value="GTPase, IMAP family member 2"/>
    <property type="match status" value="1"/>
</dbReference>
<accession>A0A3B4A786</accession>
<name>A0A3B4A786_9GOBI</name>
<keyword evidence="2" id="KW-0547">Nucleotide-binding</keyword>
<dbReference type="Ensembl" id="ENSPMGT00000013782.1">
    <property type="protein sequence ID" value="ENSPMGP00000012913.1"/>
    <property type="gene ID" value="ENSPMGG00000010645.1"/>
</dbReference>
<dbReference type="InterPro" id="IPR006703">
    <property type="entry name" value="G_AIG1"/>
</dbReference>
<evidence type="ECO:0000313" key="6">
    <source>
        <dbReference type="Ensembl" id="ENSPMGP00000012913.1"/>
    </source>
</evidence>
<dbReference type="Gene3D" id="3.40.50.300">
    <property type="entry name" value="P-loop containing nucleotide triphosphate hydrolases"/>
    <property type="match status" value="1"/>
</dbReference>
<dbReference type="SUPFAM" id="SSF52540">
    <property type="entry name" value="P-loop containing nucleoside triphosphate hydrolases"/>
    <property type="match status" value="1"/>
</dbReference>
<dbReference type="AlphaFoldDB" id="A0A3B4A786"/>
<feature type="transmembrane region" description="Helical" evidence="4">
    <location>
        <begin position="255"/>
        <end position="277"/>
    </location>
</feature>
<keyword evidence="4" id="KW-1133">Transmembrane helix</keyword>
<evidence type="ECO:0000256" key="2">
    <source>
        <dbReference type="ARBA" id="ARBA00022741"/>
    </source>
</evidence>
<feature type="domain" description="AIG1-type G" evidence="5">
    <location>
        <begin position="3"/>
        <end position="211"/>
    </location>
</feature>
<comment type="similarity">
    <text evidence="1">Belongs to the TRAFAC class TrmE-Era-EngA-EngB-Septin-like GTPase superfamily. AIG1/Toc34/Toc159-like paraseptin GTPase family. IAN subfamily.</text>
</comment>
<evidence type="ECO:0000256" key="3">
    <source>
        <dbReference type="ARBA" id="ARBA00023134"/>
    </source>
</evidence>
<feature type="transmembrane region" description="Helical" evidence="4">
    <location>
        <begin position="216"/>
        <end position="243"/>
    </location>
</feature>
<evidence type="ECO:0000259" key="5">
    <source>
        <dbReference type="PROSITE" id="PS51720"/>
    </source>
</evidence>
<dbReference type="GO" id="GO:0005525">
    <property type="term" value="F:GTP binding"/>
    <property type="evidence" value="ECO:0007669"/>
    <property type="project" value="UniProtKB-KW"/>
</dbReference>
<evidence type="ECO:0000313" key="7">
    <source>
        <dbReference type="Proteomes" id="UP000261520"/>
    </source>
</evidence>
<organism evidence="6 7">
    <name type="scientific">Periophthalmus magnuspinnatus</name>
    <dbReference type="NCBI Taxonomy" id="409849"/>
    <lineage>
        <taxon>Eukaryota</taxon>
        <taxon>Metazoa</taxon>
        <taxon>Chordata</taxon>
        <taxon>Craniata</taxon>
        <taxon>Vertebrata</taxon>
        <taxon>Euteleostomi</taxon>
        <taxon>Actinopterygii</taxon>
        <taxon>Neopterygii</taxon>
        <taxon>Teleostei</taxon>
        <taxon>Neoteleostei</taxon>
        <taxon>Acanthomorphata</taxon>
        <taxon>Gobiaria</taxon>
        <taxon>Gobiiformes</taxon>
        <taxon>Gobioidei</taxon>
        <taxon>Gobiidae</taxon>
        <taxon>Oxudercinae</taxon>
        <taxon>Periophthalmus</taxon>
    </lineage>
</organism>
<evidence type="ECO:0000256" key="1">
    <source>
        <dbReference type="ARBA" id="ARBA00008535"/>
    </source>
</evidence>
<dbReference type="CDD" id="cd01852">
    <property type="entry name" value="AIG1"/>
    <property type="match status" value="1"/>
</dbReference>
<reference evidence="6" key="2">
    <citation type="submission" date="2025-09" db="UniProtKB">
        <authorList>
            <consortium name="Ensembl"/>
        </authorList>
    </citation>
    <scope>IDENTIFICATION</scope>
</reference>
<dbReference type="InterPro" id="IPR027417">
    <property type="entry name" value="P-loop_NTPase"/>
</dbReference>
<dbReference type="PANTHER" id="PTHR10903">
    <property type="entry name" value="GTPASE, IMAP FAMILY MEMBER-RELATED"/>
    <property type="match status" value="1"/>
</dbReference>
<dbReference type="STRING" id="409849.ENSPMGP00000012913"/>